<reference evidence="1 2" key="1">
    <citation type="journal article" date="2013" name="Mar. Genomics">
        <title>Expression of sulfatases in Rhodopirellula baltica and the diversity of sulfatases in the genus Rhodopirellula.</title>
        <authorList>
            <person name="Wegner C.E."/>
            <person name="Richter-Heitmann T."/>
            <person name="Klindworth A."/>
            <person name="Klockow C."/>
            <person name="Richter M."/>
            <person name="Achstetter T."/>
            <person name="Glockner F.O."/>
            <person name="Harder J."/>
        </authorList>
    </citation>
    <scope>NUCLEOTIDE SEQUENCE [LARGE SCALE GENOMIC DNA]</scope>
    <source>
        <strain evidence="1 2">SM1</strain>
    </source>
</reference>
<protein>
    <submittedName>
        <fullName evidence="1">Uncharacterized protein</fullName>
    </submittedName>
</protein>
<evidence type="ECO:0000313" key="1">
    <source>
        <dbReference type="EMBL" id="EMI16674.1"/>
    </source>
</evidence>
<dbReference type="EMBL" id="ANOG01000927">
    <property type="protein sequence ID" value="EMI16674.1"/>
    <property type="molecule type" value="Genomic_DNA"/>
</dbReference>
<accession>M5RRT6</accession>
<organism evidence="1 2">
    <name type="scientific">Rhodopirellula maiorica SM1</name>
    <dbReference type="NCBI Taxonomy" id="1265738"/>
    <lineage>
        <taxon>Bacteria</taxon>
        <taxon>Pseudomonadati</taxon>
        <taxon>Planctomycetota</taxon>
        <taxon>Planctomycetia</taxon>
        <taxon>Pirellulales</taxon>
        <taxon>Pirellulaceae</taxon>
        <taxon>Novipirellula</taxon>
    </lineage>
</organism>
<proteinExistence type="predicted"/>
<gene>
    <name evidence="1" type="ORF">RMSM_06413</name>
</gene>
<name>M5RRT6_9BACT</name>
<comment type="caution">
    <text evidence="1">The sequence shown here is derived from an EMBL/GenBank/DDBJ whole genome shotgun (WGS) entry which is preliminary data.</text>
</comment>
<dbReference type="Proteomes" id="UP000011991">
    <property type="component" value="Unassembled WGS sequence"/>
</dbReference>
<keyword evidence="2" id="KW-1185">Reference proteome</keyword>
<evidence type="ECO:0000313" key="2">
    <source>
        <dbReference type="Proteomes" id="UP000011991"/>
    </source>
</evidence>
<sequence length="77" mass="8800">MLTPDRTDCAEEVNDAVVPFAEKMEGLPRESATGYHESETLQAAFRKNMQQPCKFCRTQTQESWLSFPPTQFVIKTT</sequence>
<dbReference type="AlphaFoldDB" id="M5RRT6"/>